<proteinExistence type="predicted"/>
<comment type="caution">
    <text evidence="2">The sequence shown here is derived from an EMBL/GenBank/DDBJ whole genome shotgun (WGS) entry which is preliminary data.</text>
</comment>
<dbReference type="Proteomes" id="UP000237274">
    <property type="component" value="Unassembled WGS sequence"/>
</dbReference>
<evidence type="ECO:0000313" key="3">
    <source>
        <dbReference type="Proteomes" id="UP000237274"/>
    </source>
</evidence>
<protein>
    <recommendedName>
        <fullName evidence="1">ABC-three component systems C-terminal domain-containing protein</fullName>
    </recommendedName>
</protein>
<dbReference type="InterPro" id="IPR046913">
    <property type="entry name" value="ABC-3C_CTD7"/>
</dbReference>
<sequence length="395" mass="45509">MSNAHEASASATGYLYQCRYALLKGLEATLDSPEFRISIEKFDDIAFEANGLPIHLIQTKHHKAKTGKLTDSSADLWKTLLIWIKSVATDSGGFSRTRHFLITTGLAPSNSASFLLRTESRNEAQADFLLLTTANSSNNRALQEAFNAYKILPEEARFALLRSIYVLDRSPSITDVKEDIYRQLHRAVGRQHIEIFTERLEGWWFDQVIRMLSGNEVGSIPVLAIESRIDELREEFRRSSLPVDFRSFSPPQEVIAQLDSRPFVNQLRKINLGSARIEYAIRDYYRASEQRSKWVREELLLNDELKTFEQDLIEAWQPRFAAQKDDLLPDSDESDRIRSGKDLFTWAEQQACFPLRSLRERFLTHGSYHILANRYAVGWHPDFMQNNSDEQKGED</sequence>
<reference evidence="2 3" key="1">
    <citation type="submission" date="2017-01" db="EMBL/GenBank/DDBJ databases">
        <title>Comparative Genomics of 38 Pectobacterium strains comprising three species revealed the characteristics of Pectobacterium carotovorum.</title>
        <authorList>
            <person name="Xie H."/>
            <person name="Ma Y."/>
            <person name="Li X."/>
        </authorList>
    </citation>
    <scope>NUCLEOTIDE SEQUENCE [LARGE SCALE GENOMIC DNA]</scope>
    <source>
        <strain evidence="2 3">Q142</strain>
    </source>
</reference>
<dbReference type="RefSeq" id="WP_103162477.1">
    <property type="nucleotide sequence ID" value="NZ_MTAL01000008.1"/>
</dbReference>
<organism evidence="2 3">
    <name type="scientific">Pectobacterium odoriferum</name>
    <dbReference type="NCBI Taxonomy" id="78398"/>
    <lineage>
        <taxon>Bacteria</taxon>
        <taxon>Pseudomonadati</taxon>
        <taxon>Pseudomonadota</taxon>
        <taxon>Gammaproteobacteria</taxon>
        <taxon>Enterobacterales</taxon>
        <taxon>Pectobacteriaceae</taxon>
        <taxon>Pectobacterium</taxon>
    </lineage>
</organism>
<evidence type="ECO:0000313" key="2">
    <source>
        <dbReference type="EMBL" id="POE25940.1"/>
    </source>
</evidence>
<accession>A0ABD6VNP0</accession>
<dbReference type="AlphaFoldDB" id="A0ABD6VNP0"/>
<evidence type="ECO:0000259" key="1">
    <source>
        <dbReference type="Pfam" id="PF20283"/>
    </source>
</evidence>
<dbReference type="EMBL" id="MTAO01000008">
    <property type="protein sequence ID" value="POE25940.1"/>
    <property type="molecule type" value="Genomic_DNA"/>
</dbReference>
<name>A0ABD6VNP0_9GAMM</name>
<dbReference type="Pfam" id="PF20283">
    <property type="entry name" value="CTD7"/>
    <property type="match status" value="1"/>
</dbReference>
<gene>
    <name evidence="2" type="ORF">BV926_12915</name>
</gene>
<feature type="domain" description="ABC-three component systems C-terminal" evidence="1">
    <location>
        <begin position="263"/>
        <end position="385"/>
    </location>
</feature>